<evidence type="ECO:0000256" key="1">
    <source>
        <dbReference type="ARBA" id="ARBA00022490"/>
    </source>
</evidence>
<comment type="function">
    <text evidence="3">Plays a central role in 2-thiolation of mcm(5)S(2)U at tRNA wobble positions of tRNA(Lys), tRNA(Glu) and tRNA(Gln). May act by forming a heterodimer with NCS6/CTU1 that ligates sulfur from thiocarboxylated URM1 onto the uridine of tRNAs at wobble position.</text>
</comment>
<evidence type="ECO:0000313" key="4">
    <source>
        <dbReference type="Proteomes" id="UP000695000"/>
    </source>
</evidence>
<dbReference type="RefSeq" id="XP_017775962.1">
    <property type="nucleotide sequence ID" value="XM_017920473.1"/>
</dbReference>
<dbReference type="PANTHER" id="PTHR20882:SF14">
    <property type="entry name" value="CYTOPLASMIC TRNA 2-THIOLATION PROTEIN 2"/>
    <property type="match status" value="1"/>
</dbReference>
<comment type="pathway">
    <text evidence="3">tRNA modification; 5-methoxycarbonylmethyl-2-thiouridine-tRNA biosynthesis.</text>
</comment>
<dbReference type="Gene3D" id="3.40.50.620">
    <property type="entry name" value="HUPs"/>
    <property type="match status" value="1"/>
</dbReference>
<dbReference type="Pfam" id="PF10288">
    <property type="entry name" value="CTU2"/>
    <property type="match status" value="1"/>
</dbReference>
<dbReference type="HAMAP" id="MF_03054">
    <property type="entry name" value="CTU2"/>
    <property type="match status" value="1"/>
</dbReference>
<dbReference type="GeneID" id="108562207"/>
<keyword evidence="2 3" id="KW-0819">tRNA processing</keyword>
<organism evidence="4 5">
    <name type="scientific">Nicrophorus vespilloides</name>
    <name type="common">Boreal carrion beetle</name>
    <dbReference type="NCBI Taxonomy" id="110193"/>
    <lineage>
        <taxon>Eukaryota</taxon>
        <taxon>Metazoa</taxon>
        <taxon>Ecdysozoa</taxon>
        <taxon>Arthropoda</taxon>
        <taxon>Hexapoda</taxon>
        <taxon>Insecta</taxon>
        <taxon>Pterygota</taxon>
        <taxon>Neoptera</taxon>
        <taxon>Endopterygota</taxon>
        <taxon>Coleoptera</taxon>
        <taxon>Polyphaga</taxon>
        <taxon>Staphyliniformia</taxon>
        <taxon>Silphidae</taxon>
        <taxon>Nicrophorinae</taxon>
        <taxon>Nicrophorus</taxon>
    </lineage>
</organism>
<name>A0ABM1MN12_NICVS</name>
<dbReference type="PANTHER" id="PTHR20882">
    <property type="entry name" value="CYTOPLASMIC TRNA 2-THIOLATION PROTEIN 2"/>
    <property type="match status" value="1"/>
</dbReference>
<sequence>MCSVGDDNLEEKTSKYMEPVPKFKLDDNKCNKCRASTPCIVLRGKDAYCQACFLSGTTHKFKAFLGKHRFVYPNDKVLVYHTEGHPSTSLLHFLRSGLDLSTPKKLRFEPIVIYIEDKIDLSSEERSDAAEFIRKQVEEYKFPLHYISLCDCVKKNNKVAECLVDDISKLSIGDNDKENLNQVLNSKANTTNKRDILKIYKKTILIEAAKHLGCKVVFTPELGIDIASQLLTNVSLGRGIHLALDVGICDNRDEDVKIVRPLRHFEIKELAMYNHFNRLEVVAKKEKLENIYSSVQSLMKNFVGGLQNNFPATITTIVRTGDKLAMEKSLEDNPRCVLCRGPQENRNEELTSAESTSFSHWVSTRSPQYSMTPVERYEKSLESFSVAGDSPYCFACERLSHDLVVS</sequence>
<accession>A0ABM1MN12</accession>
<keyword evidence="4" id="KW-1185">Reference proteome</keyword>
<reference evidence="5" key="1">
    <citation type="submission" date="2025-08" db="UniProtKB">
        <authorList>
            <consortium name="RefSeq"/>
        </authorList>
    </citation>
    <scope>IDENTIFICATION</scope>
    <source>
        <tissue evidence="5">Whole Larva</tissue>
    </source>
</reference>
<gene>
    <name evidence="5" type="primary">LOC108562207</name>
</gene>
<evidence type="ECO:0000313" key="5">
    <source>
        <dbReference type="RefSeq" id="XP_017775962.1"/>
    </source>
</evidence>
<protein>
    <recommendedName>
        <fullName evidence="3">Cytoplasmic tRNA 2-thiolation protein 2</fullName>
    </recommendedName>
</protein>
<keyword evidence="1 3" id="KW-0963">Cytoplasm</keyword>
<dbReference type="InterPro" id="IPR019407">
    <property type="entry name" value="CTU2"/>
</dbReference>
<evidence type="ECO:0000256" key="3">
    <source>
        <dbReference type="HAMAP-Rule" id="MF_03054"/>
    </source>
</evidence>
<dbReference type="Proteomes" id="UP000695000">
    <property type="component" value="Unplaced"/>
</dbReference>
<comment type="subcellular location">
    <subcellularLocation>
        <location evidence="3">Cytoplasm</location>
    </subcellularLocation>
</comment>
<evidence type="ECO:0000256" key="2">
    <source>
        <dbReference type="ARBA" id="ARBA00022694"/>
    </source>
</evidence>
<dbReference type="SUPFAM" id="SSF52402">
    <property type="entry name" value="Adenine nucleotide alpha hydrolases-like"/>
    <property type="match status" value="1"/>
</dbReference>
<dbReference type="InterPro" id="IPR014729">
    <property type="entry name" value="Rossmann-like_a/b/a_fold"/>
</dbReference>
<proteinExistence type="inferred from homology"/>
<comment type="similarity">
    <text evidence="3">Belongs to the CTU2/NCS2 family.</text>
</comment>